<accession>A0A7S1BNH0</accession>
<organism evidence="1">
    <name type="scientific">Corethron hystrix</name>
    <dbReference type="NCBI Taxonomy" id="216773"/>
    <lineage>
        <taxon>Eukaryota</taxon>
        <taxon>Sar</taxon>
        <taxon>Stramenopiles</taxon>
        <taxon>Ochrophyta</taxon>
        <taxon>Bacillariophyta</taxon>
        <taxon>Coscinodiscophyceae</taxon>
        <taxon>Corethrophycidae</taxon>
        <taxon>Corethrales</taxon>
        <taxon>Corethraceae</taxon>
        <taxon>Corethron</taxon>
    </lineage>
</organism>
<evidence type="ECO:0000313" key="1">
    <source>
        <dbReference type="EMBL" id="CAD8890849.1"/>
    </source>
</evidence>
<sequence>MFIMLGRSIVRRGLDVVPLERYLPLVERSLGMRCRICQDPQILVLLSRARAAVLCAARATEEVIGWRRKSTNNLLSQALKFYGYKEEITRAVLLGGISPLLLEQSSTLADKYGIGGFVELLHIGLSTLLFILQEEPDAQCSTRVMALHSLLSLLLGSHPATVRHGGKVMMALVIAIGRAAEKVEGWKVGKKCSRVEEVDLSAEASSYNEANHISQYRTELMFAQHVASWALVLCGKQSEQVLDFVEKSCSVFLHKYCIAIRNKALLLRDRLLE</sequence>
<proteinExistence type="predicted"/>
<dbReference type="AlphaFoldDB" id="A0A7S1BNH0"/>
<dbReference type="EMBL" id="HBFR01025176">
    <property type="protein sequence ID" value="CAD8890849.1"/>
    <property type="molecule type" value="Transcribed_RNA"/>
</dbReference>
<gene>
    <name evidence="1" type="ORF">CHYS00102_LOCUS18055</name>
</gene>
<reference evidence="1" key="1">
    <citation type="submission" date="2021-01" db="EMBL/GenBank/DDBJ databases">
        <authorList>
            <person name="Corre E."/>
            <person name="Pelletier E."/>
            <person name="Niang G."/>
            <person name="Scheremetjew M."/>
            <person name="Finn R."/>
            <person name="Kale V."/>
            <person name="Holt S."/>
            <person name="Cochrane G."/>
            <person name="Meng A."/>
            <person name="Brown T."/>
            <person name="Cohen L."/>
        </authorList>
    </citation>
    <scope>NUCLEOTIDE SEQUENCE</scope>
    <source>
        <strain evidence="1">308</strain>
    </source>
</reference>
<protein>
    <submittedName>
        <fullName evidence="1">Uncharacterized protein</fullName>
    </submittedName>
</protein>
<name>A0A7S1BNH0_9STRA</name>